<name>K9UFC7_CHAP6</name>
<gene>
    <name evidence="2" type="ORF">Cha6605_2263</name>
</gene>
<dbReference type="Proteomes" id="UP000010366">
    <property type="component" value="Chromosome"/>
</dbReference>
<dbReference type="OrthoDB" id="573093at2"/>
<reference evidence="2 3" key="1">
    <citation type="submission" date="2012-05" db="EMBL/GenBank/DDBJ databases">
        <title>Finished chromosome of genome of Chamaesiphon sp. PCC 6605.</title>
        <authorList>
            <consortium name="US DOE Joint Genome Institute"/>
            <person name="Gugger M."/>
            <person name="Coursin T."/>
            <person name="Rippka R."/>
            <person name="Tandeau De Marsac N."/>
            <person name="Huntemann M."/>
            <person name="Wei C.-L."/>
            <person name="Han J."/>
            <person name="Detter J.C."/>
            <person name="Han C."/>
            <person name="Tapia R."/>
            <person name="Chen A."/>
            <person name="Kyrpides N."/>
            <person name="Mavromatis K."/>
            <person name="Markowitz V."/>
            <person name="Szeto E."/>
            <person name="Ivanova N."/>
            <person name="Pagani I."/>
            <person name="Pati A."/>
            <person name="Goodwin L."/>
            <person name="Nordberg H.P."/>
            <person name="Cantor M.N."/>
            <person name="Hua S.X."/>
            <person name="Woyke T."/>
            <person name="Kerfeld C.A."/>
        </authorList>
    </citation>
    <scope>NUCLEOTIDE SEQUENCE [LARGE SCALE GENOMIC DNA]</scope>
    <source>
        <strain evidence="3">ATCC 27169 / PCC 6605</strain>
    </source>
</reference>
<evidence type="ECO:0000259" key="1">
    <source>
        <dbReference type="SMART" id="SM00953"/>
    </source>
</evidence>
<dbReference type="EMBL" id="CP003600">
    <property type="protein sequence ID" value="AFY93343.1"/>
    <property type="molecule type" value="Genomic_DNA"/>
</dbReference>
<dbReference type="eggNOG" id="COG5654">
    <property type="taxonomic scope" value="Bacteria"/>
</dbReference>
<dbReference type="AlphaFoldDB" id="K9UFC7"/>
<protein>
    <recommendedName>
        <fullName evidence="1">RES domain-containing protein</fullName>
    </recommendedName>
</protein>
<dbReference type="RefSeq" id="WP_015159494.1">
    <property type="nucleotide sequence ID" value="NC_019697.1"/>
</dbReference>
<dbReference type="InterPro" id="IPR014914">
    <property type="entry name" value="RES_dom"/>
</dbReference>
<evidence type="ECO:0000313" key="3">
    <source>
        <dbReference type="Proteomes" id="UP000010366"/>
    </source>
</evidence>
<dbReference type="STRING" id="1173020.Cha6605_2263"/>
<evidence type="ECO:0000313" key="2">
    <source>
        <dbReference type="EMBL" id="AFY93343.1"/>
    </source>
</evidence>
<sequence>MSLTLWRISKRKYADTAFSGEGARRVGGRWNSRGQGMVYTSGTLSLAALEVFVHMEVEDVATMLAGIRVDVPIEVEIDYLEVAQLPLNWRNIPAPSALAQMGDLWFRSGRTAILAVPSVVIPIEYNYLVNPSHPDFAKLTIESPQPFELDPRLWKV</sequence>
<proteinExistence type="predicted"/>
<keyword evidence="3" id="KW-1185">Reference proteome</keyword>
<dbReference type="Pfam" id="PF08808">
    <property type="entry name" value="RES"/>
    <property type="match status" value="1"/>
</dbReference>
<feature type="domain" description="RES" evidence="1">
    <location>
        <begin position="17"/>
        <end position="143"/>
    </location>
</feature>
<organism evidence="2 3">
    <name type="scientific">Chamaesiphon minutus (strain ATCC 27169 / PCC 6605)</name>
    <dbReference type="NCBI Taxonomy" id="1173020"/>
    <lineage>
        <taxon>Bacteria</taxon>
        <taxon>Bacillati</taxon>
        <taxon>Cyanobacteriota</taxon>
        <taxon>Cyanophyceae</taxon>
        <taxon>Gomontiellales</taxon>
        <taxon>Chamaesiphonaceae</taxon>
        <taxon>Chamaesiphon</taxon>
    </lineage>
</organism>
<dbReference type="SMART" id="SM00953">
    <property type="entry name" value="RES"/>
    <property type="match status" value="1"/>
</dbReference>
<dbReference type="HOGENOM" id="CLU_133611_0_1_3"/>
<dbReference type="KEGG" id="cmp:Cha6605_2263"/>
<accession>K9UFC7</accession>